<feature type="transmembrane region" description="Helical" evidence="6">
    <location>
        <begin position="394"/>
        <end position="416"/>
    </location>
</feature>
<keyword evidence="3 6" id="KW-1133">Transmembrane helix</keyword>
<feature type="transmembrane region" description="Helical" evidence="6">
    <location>
        <begin position="461"/>
        <end position="482"/>
    </location>
</feature>
<evidence type="ECO:0000259" key="7">
    <source>
        <dbReference type="PROSITE" id="PS50850"/>
    </source>
</evidence>
<evidence type="ECO:0000256" key="6">
    <source>
        <dbReference type="SAM" id="Phobius"/>
    </source>
</evidence>
<dbReference type="GeneID" id="54588009"/>
<comment type="subcellular location">
    <subcellularLocation>
        <location evidence="1">Membrane</location>
        <topology evidence="1">Multi-pass membrane protein</topology>
    </subcellularLocation>
</comment>
<evidence type="ECO:0000256" key="5">
    <source>
        <dbReference type="SAM" id="MobiDB-lite"/>
    </source>
</evidence>
<accession>A0A6A6HT02</accession>
<evidence type="ECO:0000256" key="4">
    <source>
        <dbReference type="ARBA" id="ARBA00023136"/>
    </source>
</evidence>
<keyword evidence="9" id="KW-1185">Reference proteome</keyword>
<feature type="transmembrane region" description="Helical" evidence="6">
    <location>
        <begin position="121"/>
        <end position="141"/>
    </location>
</feature>
<dbReference type="EMBL" id="ML987216">
    <property type="protein sequence ID" value="KAF2240653.1"/>
    <property type="molecule type" value="Genomic_DNA"/>
</dbReference>
<dbReference type="OrthoDB" id="3936150at2759"/>
<evidence type="ECO:0000256" key="2">
    <source>
        <dbReference type="ARBA" id="ARBA00022692"/>
    </source>
</evidence>
<feature type="transmembrane region" description="Helical" evidence="6">
    <location>
        <begin position="181"/>
        <end position="202"/>
    </location>
</feature>
<feature type="transmembrane region" description="Helical" evidence="6">
    <location>
        <begin position="285"/>
        <end position="306"/>
    </location>
</feature>
<feature type="transmembrane region" description="Helical" evidence="6">
    <location>
        <begin position="428"/>
        <end position="449"/>
    </location>
</feature>
<evidence type="ECO:0000313" key="9">
    <source>
        <dbReference type="Proteomes" id="UP000800094"/>
    </source>
</evidence>
<evidence type="ECO:0000313" key="8">
    <source>
        <dbReference type="EMBL" id="KAF2240653.1"/>
    </source>
</evidence>
<proteinExistence type="predicted"/>
<dbReference type="RefSeq" id="XP_033675657.1">
    <property type="nucleotide sequence ID" value="XM_033834679.1"/>
</dbReference>
<dbReference type="AlphaFoldDB" id="A0A6A6HT02"/>
<reference evidence="8" key="1">
    <citation type="journal article" date="2020" name="Stud. Mycol.">
        <title>101 Dothideomycetes genomes: a test case for predicting lifestyles and emergence of pathogens.</title>
        <authorList>
            <person name="Haridas S."/>
            <person name="Albert R."/>
            <person name="Binder M."/>
            <person name="Bloem J."/>
            <person name="Labutti K."/>
            <person name="Salamov A."/>
            <person name="Andreopoulos B."/>
            <person name="Baker S."/>
            <person name="Barry K."/>
            <person name="Bills G."/>
            <person name="Bluhm B."/>
            <person name="Cannon C."/>
            <person name="Castanera R."/>
            <person name="Culley D."/>
            <person name="Daum C."/>
            <person name="Ezra D."/>
            <person name="Gonzalez J."/>
            <person name="Henrissat B."/>
            <person name="Kuo A."/>
            <person name="Liang C."/>
            <person name="Lipzen A."/>
            <person name="Lutzoni F."/>
            <person name="Magnuson J."/>
            <person name="Mondo S."/>
            <person name="Nolan M."/>
            <person name="Ohm R."/>
            <person name="Pangilinan J."/>
            <person name="Park H.-J."/>
            <person name="Ramirez L."/>
            <person name="Alfaro M."/>
            <person name="Sun H."/>
            <person name="Tritt A."/>
            <person name="Yoshinaga Y."/>
            <person name="Zwiers L.-H."/>
            <person name="Turgeon B."/>
            <person name="Goodwin S."/>
            <person name="Spatafora J."/>
            <person name="Crous P."/>
            <person name="Grigoriev I."/>
        </authorList>
    </citation>
    <scope>NUCLEOTIDE SEQUENCE</scope>
    <source>
        <strain evidence="8">CBS 122368</strain>
    </source>
</reference>
<dbReference type="InterPro" id="IPR011701">
    <property type="entry name" value="MFS"/>
</dbReference>
<protein>
    <submittedName>
        <fullName evidence="8">MFS general substrate transporter</fullName>
    </submittedName>
</protein>
<dbReference type="GO" id="GO:0005275">
    <property type="term" value="F:amine transmembrane transporter activity"/>
    <property type="evidence" value="ECO:0007669"/>
    <property type="project" value="TreeGrafter"/>
</dbReference>
<feature type="transmembrane region" description="Helical" evidence="6">
    <location>
        <begin position="90"/>
        <end position="109"/>
    </location>
</feature>
<feature type="region of interest" description="Disordered" evidence="5">
    <location>
        <begin position="15"/>
        <end position="43"/>
    </location>
</feature>
<feature type="domain" description="Major facilitator superfamily (MFS) profile" evidence="7">
    <location>
        <begin position="55"/>
        <end position="488"/>
    </location>
</feature>
<feature type="transmembrane region" description="Helical" evidence="6">
    <location>
        <begin position="54"/>
        <end position="78"/>
    </location>
</feature>
<evidence type="ECO:0000256" key="1">
    <source>
        <dbReference type="ARBA" id="ARBA00004141"/>
    </source>
</evidence>
<dbReference type="GO" id="GO:0005886">
    <property type="term" value="C:plasma membrane"/>
    <property type="evidence" value="ECO:0007669"/>
    <property type="project" value="TreeGrafter"/>
</dbReference>
<feature type="transmembrane region" description="Helical" evidence="6">
    <location>
        <begin position="326"/>
        <end position="347"/>
    </location>
</feature>
<dbReference type="Proteomes" id="UP000800094">
    <property type="component" value="Unassembled WGS sequence"/>
</dbReference>
<keyword evidence="4 6" id="KW-0472">Membrane</keyword>
<organism evidence="8 9">
    <name type="scientific">Trematosphaeria pertusa</name>
    <dbReference type="NCBI Taxonomy" id="390896"/>
    <lineage>
        <taxon>Eukaryota</taxon>
        <taxon>Fungi</taxon>
        <taxon>Dikarya</taxon>
        <taxon>Ascomycota</taxon>
        <taxon>Pezizomycotina</taxon>
        <taxon>Dothideomycetes</taxon>
        <taxon>Pleosporomycetidae</taxon>
        <taxon>Pleosporales</taxon>
        <taxon>Massarineae</taxon>
        <taxon>Trematosphaeriaceae</taxon>
        <taxon>Trematosphaeria</taxon>
    </lineage>
</organism>
<dbReference type="InterPro" id="IPR036259">
    <property type="entry name" value="MFS_trans_sf"/>
</dbReference>
<feature type="transmembrane region" description="Helical" evidence="6">
    <location>
        <begin position="368"/>
        <end position="388"/>
    </location>
</feature>
<dbReference type="PANTHER" id="PTHR23502">
    <property type="entry name" value="MAJOR FACILITATOR SUPERFAMILY"/>
    <property type="match status" value="1"/>
</dbReference>
<dbReference type="PROSITE" id="PS50850">
    <property type="entry name" value="MFS"/>
    <property type="match status" value="1"/>
</dbReference>
<keyword evidence="2 6" id="KW-0812">Transmembrane</keyword>
<sequence length="497" mass="53116">MPSPVDSEKCQARLETSILSPVSPVEPTPYSQDDAPPPPPPPPYTAFSPARRRFILAVVTAAGFFGPLCGAVYLPSILLFQDIFKTSATAINATVSVYMVVFAIAPLFGAAASDIGGRKPVYVVGLGSFLVANILLASLPANIGALFVLRIFQAFGSCIVFSVGAGTVADVTMPAKRASKLGIFLLGPQLGPILGPLIGAQFTDASRWRWVFGFLALACAPVYLTIVFSLPETLRSLVGNGAAVAGQPWISMPKFQTKPAEELDSKKFPKPPRPSLKKFMQLLKYPPHLIVSFNGAFQFAGLYAMYITFPKVWQKEFGWSAAEVGYAYLVPGISTFVASIVVGRLSDWLRKKAAANSPEGKIAPERRIAIQITGFIIGAAGKFMYGWFSERHVHPVGGLFGSALAAVGMAIIFVTGTSFQTECDPSQAAILVALGGFLRNVAAAIAAVIMDGLVRGMGYGWTFFGLGLLDLLCIPGIILIMVKGAHYRQRLQQKMQG</sequence>
<feature type="transmembrane region" description="Helical" evidence="6">
    <location>
        <begin position="208"/>
        <end position="230"/>
    </location>
</feature>
<gene>
    <name evidence="8" type="ORF">BU26DRAFT_587191</name>
</gene>
<dbReference type="Gene3D" id="1.20.1250.20">
    <property type="entry name" value="MFS general substrate transporter like domains"/>
    <property type="match status" value="1"/>
</dbReference>
<dbReference type="PANTHER" id="PTHR23502:SF21">
    <property type="entry name" value="DITYROSINE TRANSPORTER 1"/>
    <property type="match status" value="1"/>
</dbReference>
<dbReference type="InterPro" id="IPR020846">
    <property type="entry name" value="MFS_dom"/>
</dbReference>
<evidence type="ECO:0000256" key="3">
    <source>
        <dbReference type="ARBA" id="ARBA00022989"/>
    </source>
</evidence>
<dbReference type="SUPFAM" id="SSF103473">
    <property type="entry name" value="MFS general substrate transporter"/>
    <property type="match status" value="1"/>
</dbReference>
<dbReference type="Pfam" id="PF07690">
    <property type="entry name" value="MFS_1"/>
    <property type="match status" value="1"/>
</dbReference>
<feature type="transmembrane region" description="Helical" evidence="6">
    <location>
        <begin position="147"/>
        <end position="169"/>
    </location>
</feature>
<name>A0A6A6HT02_9PLEO</name>